<accession>A0AAD9V9E1</accession>
<reference evidence="2" key="2">
    <citation type="journal article" date="2023" name="Science">
        <title>Genomic signatures of disease resistance in endangered staghorn corals.</title>
        <authorList>
            <person name="Vollmer S.V."/>
            <person name="Selwyn J.D."/>
            <person name="Despard B.A."/>
            <person name="Roesel C.L."/>
        </authorList>
    </citation>
    <scope>NUCLEOTIDE SEQUENCE</scope>
    <source>
        <strain evidence="2">K2</strain>
    </source>
</reference>
<reference evidence="2" key="1">
    <citation type="journal article" date="2023" name="G3 (Bethesda)">
        <title>Whole genome assembly and annotation of the endangered Caribbean coral Acropora cervicornis.</title>
        <authorList>
            <person name="Selwyn J.D."/>
            <person name="Vollmer S.V."/>
        </authorList>
    </citation>
    <scope>NUCLEOTIDE SEQUENCE</scope>
    <source>
        <strain evidence="2">K2</strain>
    </source>
</reference>
<dbReference type="Proteomes" id="UP001249851">
    <property type="component" value="Unassembled WGS sequence"/>
</dbReference>
<feature type="transmembrane region" description="Helical" evidence="1">
    <location>
        <begin position="90"/>
        <end position="111"/>
    </location>
</feature>
<keyword evidence="1" id="KW-0812">Transmembrane</keyword>
<keyword evidence="1" id="KW-0472">Membrane</keyword>
<dbReference type="AlphaFoldDB" id="A0AAD9V9E1"/>
<proteinExistence type="predicted"/>
<keyword evidence="1" id="KW-1133">Transmembrane helix</keyword>
<comment type="caution">
    <text evidence="2">The sequence shown here is derived from an EMBL/GenBank/DDBJ whole genome shotgun (WGS) entry which is preliminary data.</text>
</comment>
<sequence length="120" mass="12772">MSSLIGVGSSLPQHTSLVMATSQPGRPAFVVHSFVTTFALPNPWFVLFRTSASLASALQAISSESLLSLLVPILHQSFGPGIFPIPAKLTSFLILFTSLVLLPPVIAVSPLKADRFAWKA</sequence>
<feature type="transmembrane region" description="Helical" evidence="1">
    <location>
        <begin position="30"/>
        <end position="48"/>
    </location>
</feature>
<protein>
    <submittedName>
        <fullName evidence="2">Uncharacterized protein</fullName>
    </submittedName>
</protein>
<name>A0AAD9V9E1_ACRCE</name>
<gene>
    <name evidence="2" type="ORF">P5673_010753</name>
</gene>
<feature type="transmembrane region" description="Helical" evidence="1">
    <location>
        <begin position="60"/>
        <end position="78"/>
    </location>
</feature>
<evidence type="ECO:0000313" key="2">
    <source>
        <dbReference type="EMBL" id="KAK2565625.1"/>
    </source>
</evidence>
<dbReference type="EMBL" id="JARQWQ010000019">
    <property type="protein sequence ID" value="KAK2565625.1"/>
    <property type="molecule type" value="Genomic_DNA"/>
</dbReference>
<evidence type="ECO:0000256" key="1">
    <source>
        <dbReference type="SAM" id="Phobius"/>
    </source>
</evidence>
<evidence type="ECO:0000313" key="3">
    <source>
        <dbReference type="Proteomes" id="UP001249851"/>
    </source>
</evidence>
<organism evidence="2 3">
    <name type="scientific">Acropora cervicornis</name>
    <name type="common">Staghorn coral</name>
    <dbReference type="NCBI Taxonomy" id="6130"/>
    <lineage>
        <taxon>Eukaryota</taxon>
        <taxon>Metazoa</taxon>
        <taxon>Cnidaria</taxon>
        <taxon>Anthozoa</taxon>
        <taxon>Hexacorallia</taxon>
        <taxon>Scleractinia</taxon>
        <taxon>Astrocoeniina</taxon>
        <taxon>Acroporidae</taxon>
        <taxon>Acropora</taxon>
    </lineage>
</organism>
<keyword evidence="3" id="KW-1185">Reference proteome</keyword>